<protein>
    <submittedName>
        <fullName evidence="2">Unnamed protein product</fullName>
    </submittedName>
</protein>
<dbReference type="AlphaFoldDB" id="A0A9W6TNA3"/>
<accession>A0A9W6TNA3</accession>
<proteinExistence type="predicted"/>
<sequence>MFAVSQTRISPNNKEASAIEQYRACHRRICRDERQFACSTSSAVESLDVDEGRTRKVSAKWRLKRQLQSQSSVGYDDGNWPKAAGTEMHIGYNAFDFSSCPEALYDMEVPQSQGAAELSPSENNQQYRSASIRGNHYSTGSSMLNQQSRLKVPVHNESGSRATPKAAFQ</sequence>
<name>A0A9W6TNA3_9STRA</name>
<feature type="compositionally biased region" description="Polar residues" evidence="1">
    <location>
        <begin position="111"/>
        <end position="129"/>
    </location>
</feature>
<organism evidence="2 3">
    <name type="scientific">Phytophthora lilii</name>
    <dbReference type="NCBI Taxonomy" id="2077276"/>
    <lineage>
        <taxon>Eukaryota</taxon>
        <taxon>Sar</taxon>
        <taxon>Stramenopiles</taxon>
        <taxon>Oomycota</taxon>
        <taxon>Peronosporomycetes</taxon>
        <taxon>Peronosporales</taxon>
        <taxon>Peronosporaceae</taxon>
        <taxon>Phytophthora</taxon>
    </lineage>
</organism>
<gene>
    <name evidence="2" type="ORF">Plil01_000636600</name>
</gene>
<dbReference type="OrthoDB" id="129413at2759"/>
<evidence type="ECO:0000313" key="3">
    <source>
        <dbReference type="Proteomes" id="UP001165083"/>
    </source>
</evidence>
<evidence type="ECO:0000313" key="2">
    <source>
        <dbReference type="EMBL" id="GMF17438.1"/>
    </source>
</evidence>
<keyword evidence="3" id="KW-1185">Reference proteome</keyword>
<reference evidence="2" key="1">
    <citation type="submission" date="2023-04" db="EMBL/GenBank/DDBJ databases">
        <title>Phytophthora lilii NBRC 32176.</title>
        <authorList>
            <person name="Ichikawa N."/>
            <person name="Sato H."/>
            <person name="Tonouchi N."/>
        </authorList>
    </citation>
    <scope>NUCLEOTIDE SEQUENCE</scope>
    <source>
        <strain evidence="2">NBRC 32176</strain>
    </source>
</reference>
<evidence type="ECO:0000256" key="1">
    <source>
        <dbReference type="SAM" id="MobiDB-lite"/>
    </source>
</evidence>
<dbReference type="Proteomes" id="UP001165083">
    <property type="component" value="Unassembled WGS sequence"/>
</dbReference>
<feature type="compositionally biased region" description="Polar residues" evidence="1">
    <location>
        <begin position="136"/>
        <end position="149"/>
    </location>
</feature>
<comment type="caution">
    <text evidence="2">The sequence shown here is derived from an EMBL/GenBank/DDBJ whole genome shotgun (WGS) entry which is preliminary data.</text>
</comment>
<feature type="region of interest" description="Disordered" evidence="1">
    <location>
        <begin position="111"/>
        <end position="169"/>
    </location>
</feature>
<dbReference type="EMBL" id="BSXW01000282">
    <property type="protein sequence ID" value="GMF17438.1"/>
    <property type="molecule type" value="Genomic_DNA"/>
</dbReference>